<protein>
    <recommendedName>
        <fullName evidence="3">dUTPase-like domain-containing protein</fullName>
    </recommendedName>
</protein>
<organism evidence="1 2">
    <name type="scientific">Rhizophagus irregularis</name>
    <dbReference type="NCBI Taxonomy" id="588596"/>
    <lineage>
        <taxon>Eukaryota</taxon>
        <taxon>Fungi</taxon>
        <taxon>Fungi incertae sedis</taxon>
        <taxon>Mucoromycota</taxon>
        <taxon>Glomeromycotina</taxon>
        <taxon>Glomeromycetes</taxon>
        <taxon>Glomerales</taxon>
        <taxon>Glomeraceae</taxon>
        <taxon>Rhizophagus</taxon>
    </lineage>
</organism>
<name>A0A916EFD5_9GLOM</name>
<dbReference type="Pfam" id="PF22769">
    <property type="entry name" value="DCD"/>
    <property type="match status" value="1"/>
</dbReference>
<gene>
    <name evidence="1" type="ORF">CHRIB12_LOCUS18402</name>
</gene>
<evidence type="ECO:0000313" key="2">
    <source>
        <dbReference type="Proteomes" id="UP000684084"/>
    </source>
</evidence>
<dbReference type="Proteomes" id="UP000684084">
    <property type="component" value="Unassembled WGS sequence"/>
</dbReference>
<sequence>MDCETVDITEERNQETMDHFVGIAQNSIDYVCLLNESEINPYFFIYLGNHARGFYVDAPESKLEDSGIDIRIPYTVTVPPVYSDSNLKLVAIMSITNLLLCGLQLNMISTDGPVKTLITSLLSAAYVFHLFLAHKLWGCLKSNQTAKATKINLDIRARCFYKGEFIPYKLIPRSSISNYSLIQANSPGLIDKGFTGQLQLTVHNLGNEPLVLEKGTSICQIVASNEIPAKREVVNAMHFAFTTQTIRKENGFGSTGIDGKI</sequence>
<reference evidence="1" key="1">
    <citation type="submission" date="2020-05" db="EMBL/GenBank/DDBJ databases">
        <authorList>
            <person name="Rincon C."/>
            <person name="Sanders R I."/>
            <person name="Robbins C."/>
            <person name="Chaturvedi A."/>
        </authorList>
    </citation>
    <scope>NUCLEOTIDE SEQUENCE</scope>
    <source>
        <strain evidence="1">CHB12</strain>
    </source>
</reference>
<dbReference type="InterPro" id="IPR033704">
    <property type="entry name" value="dUTPase_trimeric"/>
</dbReference>
<dbReference type="CDD" id="cd07557">
    <property type="entry name" value="trimeric_dUTPase"/>
    <property type="match status" value="1"/>
</dbReference>
<dbReference type="EMBL" id="CAGKOT010000048">
    <property type="protein sequence ID" value="CAB5383400.1"/>
    <property type="molecule type" value="Genomic_DNA"/>
</dbReference>
<evidence type="ECO:0008006" key="3">
    <source>
        <dbReference type="Google" id="ProtNLM"/>
    </source>
</evidence>
<dbReference type="GO" id="GO:0006229">
    <property type="term" value="P:dUTP biosynthetic process"/>
    <property type="evidence" value="ECO:0007669"/>
    <property type="project" value="InterPro"/>
</dbReference>
<accession>A0A916EFD5</accession>
<dbReference type="GO" id="GO:0008829">
    <property type="term" value="F:dCTP deaminase activity"/>
    <property type="evidence" value="ECO:0007669"/>
    <property type="project" value="InterPro"/>
</dbReference>
<proteinExistence type="predicted"/>
<dbReference type="OrthoDB" id="419889at2759"/>
<dbReference type="AlphaFoldDB" id="A0A916EFD5"/>
<dbReference type="InterPro" id="IPR011962">
    <property type="entry name" value="dCTP_deaminase"/>
</dbReference>
<evidence type="ECO:0000313" key="1">
    <source>
        <dbReference type="EMBL" id="CAB5383400.1"/>
    </source>
</evidence>
<comment type="caution">
    <text evidence="1">The sequence shown here is derived from an EMBL/GenBank/DDBJ whole genome shotgun (WGS) entry which is preliminary data.</text>
</comment>